<feature type="compositionally biased region" description="Low complexity" evidence="1">
    <location>
        <begin position="271"/>
        <end position="291"/>
    </location>
</feature>
<sequence>MAAVSFSTRHEHGGAKITKSRTRNSVKPMLRKLQSSSYSEKNSLDLDRGWDEQLSPHLGYVAPTTDDYYYSNSSSTATATPASSKASPDDLLNSHPYYQHFASSLSPADLSLSPTNGAIHSIALSSPDATPALTASSASTTIDSPSNNNTATTASSASHVRSTSGTSQFSIATSTGSAGTSRNTNGGSFVHPFQQTPRTSTPPLLLYANGRASLDTLNIITTTTTRDSPTTIDENDGELEQFPLPTPGSRPLQNSIHASSHRRPSLVAGGSSSPQQQQQYSESLPRSSTSRRPTRSSDVQQLSATPSVTVVEDSPVAQLPASATATNSPLSPLRSSLDMDNFRIRSRSDVDTSTRQEQVRAARRKFEEKERAKQEKYAREQTRKQHQHHHHKSRKSSLGTRSSISEQRPGPLPRRSTAHEKSELEASNGLFSHEPEEEEEEQRRQSTATATPGSATRPTDMNDVRFGPNNRRRDAKRKTTGAWTAFVLWFRTRLLKLGRR</sequence>
<evidence type="ECO:0000313" key="2">
    <source>
        <dbReference type="EMBL" id="KAI6783329.1"/>
    </source>
</evidence>
<feature type="region of interest" description="Disordered" evidence="1">
    <location>
        <begin position="219"/>
        <end position="315"/>
    </location>
</feature>
<feature type="compositionally biased region" description="Polar residues" evidence="1">
    <location>
        <begin position="445"/>
        <end position="459"/>
    </location>
</feature>
<dbReference type="EMBL" id="JAGIXG020000008">
    <property type="protein sequence ID" value="KAI6783329.1"/>
    <property type="molecule type" value="Genomic_DNA"/>
</dbReference>
<evidence type="ECO:0000313" key="3">
    <source>
        <dbReference type="Proteomes" id="UP001055219"/>
    </source>
</evidence>
<dbReference type="OrthoDB" id="5377213at2759"/>
<gene>
    <name evidence="2" type="ORF">J7T54_004356</name>
</gene>
<reference evidence="2" key="2">
    <citation type="submission" date="2022-07" db="EMBL/GenBank/DDBJ databases">
        <authorList>
            <person name="Goncalves M.F.M."/>
            <person name="Hilario S."/>
            <person name="Van De Peer Y."/>
            <person name="Esteves A.C."/>
            <person name="Alves A."/>
        </authorList>
    </citation>
    <scope>NUCLEOTIDE SEQUENCE</scope>
    <source>
        <strain evidence="2">MUM 19.33</strain>
    </source>
</reference>
<dbReference type="RefSeq" id="XP_051364185.1">
    <property type="nucleotide sequence ID" value="XM_051504265.1"/>
</dbReference>
<feature type="compositionally biased region" description="Polar residues" evidence="1">
    <location>
        <begin position="193"/>
        <end position="202"/>
    </location>
</feature>
<proteinExistence type="predicted"/>
<evidence type="ECO:0000256" key="1">
    <source>
        <dbReference type="SAM" id="MobiDB-lite"/>
    </source>
</evidence>
<dbReference type="GeneID" id="75830844"/>
<feature type="region of interest" description="Disordered" evidence="1">
    <location>
        <begin position="1"/>
        <end position="46"/>
    </location>
</feature>
<comment type="caution">
    <text evidence="2">The sequence shown here is derived from an EMBL/GenBank/DDBJ whole genome shotgun (WGS) entry which is preliminary data.</text>
</comment>
<dbReference type="Proteomes" id="UP001055219">
    <property type="component" value="Unassembled WGS sequence"/>
</dbReference>
<keyword evidence="3" id="KW-1185">Reference proteome</keyword>
<accession>A0A9P9Y5J8</accession>
<feature type="compositionally biased region" description="Basic and acidic residues" evidence="1">
    <location>
        <begin position="344"/>
        <end position="383"/>
    </location>
</feature>
<feature type="compositionally biased region" description="Polar residues" evidence="1">
    <location>
        <begin position="298"/>
        <end position="308"/>
    </location>
</feature>
<reference evidence="2" key="1">
    <citation type="journal article" date="2021" name="J Fungi (Basel)">
        <title>Genomic and Metabolomic Analyses of the Marine Fungus Emericellopsis cladophorae: Insights into Saltwater Adaptability Mechanisms and Its Biosynthetic Potential.</title>
        <authorList>
            <person name="Goncalves M.F.M."/>
            <person name="Hilario S."/>
            <person name="Van de Peer Y."/>
            <person name="Esteves A.C."/>
            <person name="Alves A."/>
        </authorList>
    </citation>
    <scope>NUCLEOTIDE SEQUENCE</scope>
    <source>
        <strain evidence="2">MUM 19.33</strain>
    </source>
</reference>
<feature type="region of interest" description="Disordered" evidence="1">
    <location>
        <begin position="130"/>
        <end position="205"/>
    </location>
</feature>
<feature type="compositionally biased region" description="Low complexity" evidence="1">
    <location>
        <begin position="72"/>
        <end position="90"/>
    </location>
</feature>
<feature type="compositionally biased region" description="Low complexity" evidence="1">
    <location>
        <begin position="130"/>
        <end position="188"/>
    </location>
</feature>
<name>A0A9P9Y5J8_9HYPO</name>
<feature type="region of interest" description="Disordered" evidence="1">
    <location>
        <begin position="344"/>
        <end position="478"/>
    </location>
</feature>
<feature type="compositionally biased region" description="Low complexity" evidence="1">
    <location>
        <begin position="219"/>
        <end position="232"/>
    </location>
</feature>
<dbReference type="AlphaFoldDB" id="A0A9P9Y5J8"/>
<organism evidence="2 3">
    <name type="scientific">Emericellopsis cladophorae</name>
    <dbReference type="NCBI Taxonomy" id="2686198"/>
    <lineage>
        <taxon>Eukaryota</taxon>
        <taxon>Fungi</taxon>
        <taxon>Dikarya</taxon>
        <taxon>Ascomycota</taxon>
        <taxon>Pezizomycotina</taxon>
        <taxon>Sordariomycetes</taxon>
        <taxon>Hypocreomycetidae</taxon>
        <taxon>Hypocreales</taxon>
        <taxon>Bionectriaceae</taxon>
        <taxon>Emericellopsis</taxon>
    </lineage>
</organism>
<feature type="compositionally biased region" description="Basic residues" evidence="1">
    <location>
        <begin position="384"/>
        <end position="395"/>
    </location>
</feature>
<feature type="region of interest" description="Disordered" evidence="1">
    <location>
        <begin position="72"/>
        <end position="91"/>
    </location>
</feature>
<protein>
    <submittedName>
        <fullName evidence="2">Uncharacterized protein</fullName>
    </submittedName>
</protein>